<protein>
    <submittedName>
        <fullName evidence="1">Uncharacterized protein</fullName>
    </submittedName>
</protein>
<keyword evidence="2" id="KW-1185">Reference proteome</keyword>
<accession>A0AAN4ZLY0</accession>
<evidence type="ECO:0000313" key="2">
    <source>
        <dbReference type="Proteomes" id="UP001328107"/>
    </source>
</evidence>
<organism evidence="1 2">
    <name type="scientific">Pristionchus mayeri</name>
    <dbReference type="NCBI Taxonomy" id="1317129"/>
    <lineage>
        <taxon>Eukaryota</taxon>
        <taxon>Metazoa</taxon>
        <taxon>Ecdysozoa</taxon>
        <taxon>Nematoda</taxon>
        <taxon>Chromadorea</taxon>
        <taxon>Rhabditida</taxon>
        <taxon>Rhabditina</taxon>
        <taxon>Diplogasteromorpha</taxon>
        <taxon>Diplogasteroidea</taxon>
        <taxon>Neodiplogasteridae</taxon>
        <taxon>Pristionchus</taxon>
    </lineage>
</organism>
<comment type="caution">
    <text evidence="1">The sequence shown here is derived from an EMBL/GenBank/DDBJ whole genome shotgun (WGS) entry which is preliminary data.</text>
</comment>
<name>A0AAN4ZLY0_9BILA</name>
<dbReference type="EMBL" id="BTRK01000003">
    <property type="protein sequence ID" value="GMR43717.1"/>
    <property type="molecule type" value="Genomic_DNA"/>
</dbReference>
<proteinExistence type="predicted"/>
<dbReference type="Proteomes" id="UP001328107">
    <property type="component" value="Unassembled WGS sequence"/>
</dbReference>
<reference evidence="2" key="1">
    <citation type="submission" date="2022-10" db="EMBL/GenBank/DDBJ databases">
        <title>Genome assembly of Pristionchus species.</title>
        <authorList>
            <person name="Yoshida K."/>
            <person name="Sommer R.J."/>
        </authorList>
    </citation>
    <scope>NUCLEOTIDE SEQUENCE [LARGE SCALE GENOMIC DNA]</scope>
    <source>
        <strain evidence="2">RS5460</strain>
    </source>
</reference>
<feature type="non-terminal residue" evidence="1">
    <location>
        <position position="1"/>
    </location>
</feature>
<evidence type="ECO:0000313" key="1">
    <source>
        <dbReference type="EMBL" id="GMR43717.1"/>
    </source>
</evidence>
<dbReference type="AlphaFoldDB" id="A0AAN4ZLY0"/>
<gene>
    <name evidence="1" type="ORF">PMAYCL1PPCAC_13912</name>
</gene>
<sequence>TQDAHRISSLGIIILPTNSCHHSEAFAHNDNQHTMGMHRATTINSPKECADTHAHSLPITQKEEGSQPSAFTWVSLLPSLFAAPRPMT</sequence>